<dbReference type="CDD" id="cd14275">
    <property type="entry name" value="UBA_EF-Ts"/>
    <property type="match status" value="1"/>
</dbReference>
<dbReference type="KEGG" id="nzs:SLY_0307"/>
<evidence type="ECO:0000313" key="11">
    <source>
        <dbReference type="EMBL" id="AGL90229.1"/>
    </source>
</evidence>
<dbReference type="Gene3D" id="3.30.479.20">
    <property type="entry name" value="Elongation factor Ts, dimerisation domain"/>
    <property type="match status" value="2"/>
</dbReference>
<dbReference type="GO" id="GO:0005737">
    <property type="term" value="C:cytoplasm"/>
    <property type="evidence" value="ECO:0007669"/>
    <property type="project" value="UniProtKB-SubCell"/>
</dbReference>
<dbReference type="Gene3D" id="1.10.286.20">
    <property type="match status" value="1"/>
</dbReference>
<dbReference type="InterPro" id="IPR014039">
    <property type="entry name" value="Transl_elong_EFTs/EF1B_dimer"/>
</dbReference>
<dbReference type="PATRIC" id="fig|980422.3.peg.285"/>
<gene>
    <name evidence="7 11" type="primary">tsf</name>
    <name evidence="11" type="ORF">SLY_0307</name>
</gene>
<dbReference type="SUPFAM" id="SSF54713">
    <property type="entry name" value="Elongation factor Ts (EF-Ts), dimerisation domain"/>
    <property type="match status" value="1"/>
</dbReference>
<proteinExistence type="inferred from homology"/>
<accession>R4S0A1</accession>
<evidence type="ECO:0000256" key="7">
    <source>
        <dbReference type="HAMAP-Rule" id="MF_00050"/>
    </source>
</evidence>
<evidence type="ECO:0000256" key="5">
    <source>
        <dbReference type="ARBA" id="ARBA00022917"/>
    </source>
</evidence>
<dbReference type="InterPro" id="IPR018101">
    <property type="entry name" value="Transl_elong_Ts_CS"/>
</dbReference>
<dbReference type="NCBIfam" id="TIGR00116">
    <property type="entry name" value="tsf"/>
    <property type="match status" value="1"/>
</dbReference>
<dbReference type="Gene3D" id="1.10.8.10">
    <property type="entry name" value="DNA helicase RuvA subunit, C-terminal domain"/>
    <property type="match status" value="1"/>
</dbReference>
<sequence length="284" mass="32756">MKEAGTKMKITAEMIKELRQQTHAGMIACKQALEKTEGNLQKAIVFLREKGIVKASQKQDRTTSEGLINIVFSQNDAFLYELNSETDFVAKNEHFQQLMKTIGEVILQNKLQSVDEVLTFNYQNKTIQDLLLEKTSILGEKITLKRILKVTKKEEEIFGTYKHQGGRISVLVVLENNHPSIAEDIAMHIAAFNPKFLNPDKVNLQFLTTEKNILQKQTEKQLLEEKKPLHILDKIVQNRLNKLLKEICLSEQPFVKNNEQKVKDYLQNNNTNVVSYFRWSIANQ</sequence>
<keyword evidence="3 7" id="KW-0963">Cytoplasm</keyword>
<dbReference type="PROSITE" id="PS01127">
    <property type="entry name" value="EF_TS_2"/>
    <property type="match status" value="1"/>
</dbReference>
<keyword evidence="4 7" id="KW-0251">Elongation factor</keyword>
<evidence type="ECO:0000256" key="8">
    <source>
        <dbReference type="RuleBase" id="RU000642"/>
    </source>
</evidence>
<dbReference type="AlphaFoldDB" id="R4S0A1"/>
<dbReference type="HOGENOM" id="CLU_047155_0_2_14"/>
<evidence type="ECO:0000259" key="10">
    <source>
        <dbReference type="Pfam" id="PF00889"/>
    </source>
</evidence>
<evidence type="ECO:0000256" key="9">
    <source>
        <dbReference type="RuleBase" id="RU000643"/>
    </source>
</evidence>
<feature type="region of interest" description="Involved in Mg(2+) ion dislocation from EF-Tu" evidence="7">
    <location>
        <begin position="86"/>
        <end position="89"/>
    </location>
</feature>
<keyword evidence="12" id="KW-1185">Reference proteome</keyword>
<comment type="function">
    <text evidence="6 7 8">Associates with the EF-Tu.GDP complex and induces the exchange of GDP to GTP. It remains bound to the aminoacyl-tRNA.EF-Tu.GTP complex up to the GTP hydrolysis stage on the ribosome.</text>
</comment>
<dbReference type="Pfam" id="PF00889">
    <property type="entry name" value="EF_TS"/>
    <property type="match status" value="1"/>
</dbReference>
<organism evidence="11 12">
    <name type="scientific">Strawberry lethal yellows phytoplasma (CPA) str. NZSb11</name>
    <dbReference type="NCBI Taxonomy" id="980422"/>
    <lineage>
        <taxon>Bacteria</taxon>
        <taxon>Bacillati</taxon>
        <taxon>Mycoplasmatota</taxon>
        <taxon>Mollicutes</taxon>
        <taxon>Acholeplasmatales</taxon>
        <taxon>Acholeplasmataceae</taxon>
        <taxon>Candidatus Phytoplasma</taxon>
        <taxon>16SrXII (Stolbur group)</taxon>
    </lineage>
</organism>
<keyword evidence="5 7" id="KW-0648">Protein biosynthesis</keyword>
<dbReference type="InterPro" id="IPR036402">
    <property type="entry name" value="EF-Ts_dimer_sf"/>
</dbReference>
<dbReference type="InterPro" id="IPR009060">
    <property type="entry name" value="UBA-like_sf"/>
</dbReference>
<dbReference type="EMBL" id="CP002548">
    <property type="protein sequence ID" value="AGL90229.1"/>
    <property type="molecule type" value="Genomic_DNA"/>
</dbReference>
<dbReference type="InterPro" id="IPR001816">
    <property type="entry name" value="Transl_elong_EFTs/EF1B"/>
</dbReference>
<dbReference type="PANTHER" id="PTHR11741">
    <property type="entry name" value="ELONGATION FACTOR TS"/>
    <property type="match status" value="1"/>
</dbReference>
<dbReference type="HAMAP" id="MF_00050">
    <property type="entry name" value="EF_Ts"/>
    <property type="match status" value="1"/>
</dbReference>
<reference evidence="11 12" key="1">
    <citation type="journal article" date="2013" name="BMC Genomics">
        <title>Comparison of the complete genome sequence of two closely related isolates of 'Candidatus Phytoplasma australiense' reveals genome plasticity.</title>
        <authorList>
            <person name="Andersen M.T."/>
            <person name="Liefting L.W."/>
            <person name="Havukkala I."/>
            <person name="Beever R.E."/>
        </authorList>
    </citation>
    <scope>NUCLEOTIDE SEQUENCE [LARGE SCALE GENOMIC DNA]</scope>
    <source>
        <strain evidence="11 12">NZSb11</strain>
    </source>
</reference>
<comment type="similarity">
    <text evidence="1 7 8">Belongs to the EF-Ts family.</text>
</comment>
<evidence type="ECO:0000313" key="12">
    <source>
        <dbReference type="Proteomes" id="UP000013941"/>
    </source>
</evidence>
<comment type="subcellular location">
    <subcellularLocation>
        <location evidence="7 9">Cytoplasm</location>
    </subcellularLocation>
</comment>
<feature type="domain" description="Translation elongation factor EFTs/EF1B dimerisation" evidence="10">
    <location>
        <begin position="77"/>
        <end position="281"/>
    </location>
</feature>
<evidence type="ECO:0000256" key="1">
    <source>
        <dbReference type="ARBA" id="ARBA00005532"/>
    </source>
</evidence>
<name>R4S0A1_PHYAS</name>
<dbReference type="SUPFAM" id="SSF46934">
    <property type="entry name" value="UBA-like"/>
    <property type="match status" value="1"/>
</dbReference>
<dbReference type="FunFam" id="1.10.8.10:FF:000001">
    <property type="entry name" value="Elongation factor Ts"/>
    <property type="match status" value="1"/>
</dbReference>
<evidence type="ECO:0000256" key="3">
    <source>
        <dbReference type="ARBA" id="ARBA00022490"/>
    </source>
</evidence>
<dbReference type="GO" id="GO:0003746">
    <property type="term" value="F:translation elongation factor activity"/>
    <property type="evidence" value="ECO:0007669"/>
    <property type="project" value="UniProtKB-UniRule"/>
</dbReference>
<dbReference type="Proteomes" id="UP000013941">
    <property type="component" value="Chromosome"/>
</dbReference>
<evidence type="ECO:0000256" key="4">
    <source>
        <dbReference type="ARBA" id="ARBA00022768"/>
    </source>
</evidence>
<evidence type="ECO:0000256" key="6">
    <source>
        <dbReference type="ARBA" id="ARBA00025453"/>
    </source>
</evidence>
<protein>
    <recommendedName>
        <fullName evidence="2 7">Elongation factor Ts</fullName>
        <shortName evidence="7">EF-Ts</shortName>
    </recommendedName>
</protein>
<evidence type="ECO:0000256" key="2">
    <source>
        <dbReference type="ARBA" id="ARBA00016956"/>
    </source>
</evidence>
<dbReference type="PANTHER" id="PTHR11741:SF0">
    <property type="entry name" value="ELONGATION FACTOR TS, MITOCHONDRIAL"/>
    <property type="match status" value="1"/>
</dbReference>